<evidence type="ECO:0000256" key="9">
    <source>
        <dbReference type="ARBA" id="ARBA00023303"/>
    </source>
</evidence>
<evidence type="ECO:0000313" key="14">
    <source>
        <dbReference type="Proteomes" id="UP000186143"/>
    </source>
</evidence>
<dbReference type="GO" id="GO:0062054">
    <property type="term" value="F:fluoride channel activity"/>
    <property type="evidence" value="ECO:0007669"/>
    <property type="project" value="UniProtKB-UniRule"/>
</dbReference>
<evidence type="ECO:0000256" key="12">
    <source>
        <dbReference type="HAMAP-Rule" id="MF_00454"/>
    </source>
</evidence>
<evidence type="ECO:0000256" key="3">
    <source>
        <dbReference type="ARBA" id="ARBA00022519"/>
    </source>
</evidence>
<evidence type="ECO:0000313" key="13">
    <source>
        <dbReference type="EMBL" id="OLP55371.1"/>
    </source>
</evidence>
<dbReference type="NCBIfam" id="TIGR00494">
    <property type="entry name" value="crcB"/>
    <property type="match status" value="1"/>
</dbReference>
<evidence type="ECO:0000256" key="4">
    <source>
        <dbReference type="ARBA" id="ARBA00022692"/>
    </source>
</evidence>
<comment type="function">
    <text evidence="12">Fluoride-specific ion channel. Important for reducing fluoride concentration in the cell, thus reducing its toxicity.</text>
</comment>
<comment type="catalytic activity">
    <reaction evidence="11">
        <text>fluoride(in) = fluoride(out)</text>
        <dbReference type="Rhea" id="RHEA:76159"/>
        <dbReference type="ChEBI" id="CHEBI:17051"/>
    </reaction>
    <physiologicalReaction direction="left-to-right" evidence="11">
        <dbReference type="Rhea" id="RHEA:76160"/>
    </physiologicalReaction>
</comment>
<comment type="activity regulation">
    <text evidence="12">Na(+) is not transported, but it plays an essential structural role and its presence is essential for fluoride channel function.</text>
</comment>
<reference evidence="13 14" key="1">
    <citation type="submission" date="2016-09" db="EMBL/GenBank/DDBJ databases">
        <title>Rhizobium sp. nov., a novel species isolated from the rice rhizosphere.</title>
        <authorList>
            <person name="Zhao J."/>
            <person name="Zhang X."/>
        </authorList>
    </citation>
    <scope>NUCLEOTIDE SEQUENCE [LARGE SCALE GENOMIC DNA]</scope>
    <source>
        <strain evidence="13 14">MH17</strain>
    </source>
</reference>
<evidence type="ECO:0000256" key="8">
    <source>
        <dbReference type="ARBA" id="ARBA00023136"/>
    </source>
</evidence>
<keyword evidence="3" id="KW-0997">Cell inner membrane</keyword>
<keyword evidence="5 12" id="KW-1133">Transmembrane helix</keyword>
<feature type="transmembrane region" description="Helical" evidence="12">
    <location>
        <begin position="33"/>
        <end position="54"/>
    </location>
</feature>
<keyword evidence="12" id="KW-0479">Metal-binding</keyword>
<evidence type="ECO:0000256" key="2">
    <source>
        <dbReference type="ARBA" id="ARBA00022475"/>
    </source>
</evidence>
<comment type="similarity">
    <text evidence="10 12">Belongs to the fluoride channel Fluc/FEX (TC 1.A.43) family.</text>
</comment>
<keyword evidence="9 12" id="KW-0407">Ion channel</keyword>
<dbReference type="NCBIfam" id="NF010791">
    <property type="entry name" value="PRK14195.1"/>
    <property type="match status" value="1"/>
</dbReference>
<dbReference type="GO" id="GO:0140114">
    <property type="term" value="P:cellular detoxification of fluoride"/>
    <property type="evidence" value="ECO:0007669"/>
    <property type="project" value="UniProtKB-UniRule"/>
</dbReference>
<keyword evidence="7 12" id="KW-0406">Ion transport</keyword>
<gene>
    <name evidence="12" type="primary">fluC</name>
    <name evidence="12" type="synonym">crcB</name>
    <name evidence="13" type="ORF">BJF92_22735</name>
</gene>
<dbReference type="STRING" id="1672749.BJF92_22735"/>
<comment type="subcellular location">
    <subcellularLocation>
        <location evidence="1 12">Cell membrane</location>
        <topology evidence="1 12">Multi-pass membrane protein</topology>
    </subcellularLocation>
</comment>
<feature type="binding site" evidence="12">
    <location>
        <position position="74"/>
    </location>
    <ligand>
        <name>Na(+)</name>
        <dbReference type="ChEBI" id="CHEBI:29101"/>
        <note>structural</note>
    </ligand>
</feature>
<dbReference type="InterPro" id="IPR003691">
    <property type="entry name" value="FluC"/>
</dbReference>
<dbReference type="AlphaFoldDB" id="A0A1Q9AJH2"/>
<keyword evidence="12" id="KW-0813">Transport</keyword>
<proteinExistence type="inferred from homology"/>
<dbReference type="PANTHER" id="PTHR28259">
    <property type="entry name" value="FLUORIDE EXPORT PROTEIN 1-RELATED"/>
    <property type="match status" value="1"/>
</dbReference>
<dbReference type="RefSeq" id="WP_075634920.1">
    <property type="nucleotide sequence ID" value="NZ_MKIO01000029.1"/>
</dbReference>
<evidence type="ECO:0000256" key="10">
    <source>
        <dbReference type="ARBA" id="ARBA00035120"/>
    </source>
</evidence>
<dbReference type="GO" id="GO:0046872">
    <property type="term" value="F:metal ion binding"/>
    <property type="evidence" value="ECO:0007669"/>
    <property type="project" value="UniProtKB-KW"/>
</dbReference>
<dbReference type="EMBL" id="MKIO01000029">
    <property type="protein sequence ID" value="OLP55371.1"/>
    <property type="molecule type" value="Genomic_DNA"/>
</dbReference>
<evidence type="ECO:0000256" key="5">
    <source>
        <dbReference type="ARBA" id="ARBA00022989"/>
    </source>
</evidence>
<evidence type="ECO:0000256" key="11">
    <source>
        <dbReference type="ARBA" id="ARBA00035585"/>
    </source>
</evidence>
<evidence type="ECO:0000256" key="6">
    <source>
        <dbReference type="ARBA" id="ARBA00023053"/>
    </source>
</evidence>
<dbReference type="OrthoDB" id="9806299at2"/>
<organism evidence="13 14">
    <name type="scientific">Xaviernesmea rhizosphaerae</name>
    <dbReference type="NCBI Taxonomy" id="1672749"/>
    <lineage>
        <taxon>Bacteria</taxon>
        <taxon>Pseudomonadati</taxon>
        <taxon>Pseudomonadota</taxon>
        <taxon>Alphaproteobacteria</taxon>
        <taxon>Hyphomicrobiales</taxon>
        <taxon>Rhizobiaceae</taxon>
        <taxon>Rhizobium/Agrobacterium group</taxon>
        <taxon>Xaviernesmea</taxon>
    </lineage>
</organism>
<dbReference type="PANTHER" id="PTHR28259:SF1">
    <property type="entry name" value="FLUORIDE EXPORT PROTEIN 1-RELATED"/>
    <property type="match status" value="1"/>
</dbReference>
<dbReference type="Pfam" id="PF02537">
    <property type="entry name" value="CRCB"/>
    <property type="match status" value="1"/>
</dbReference>
<keyword evidence="2 12" id="KW-1003">Cell membrane</keyword>
<keyword evidence="6 12" id="KW-0915">Sodium</keyword>
<feature type="transmembrane region" description="Helical" evidence="12">
    <location>
        <begin position="96"/>
        <end position="120"/>
    </location>
</feature>
<keyword evidence="4 12" id="KW-0812">Transmembrane</keyword>
<protein>
    <recommendedName>
        <fullName evidence="12">Fluoride-specific ion channel FluC</fullName>
    </recommendedName>
</protein>
<comment type="caution">
    <text evidence="13">The sequence shown here is derived from an EMBL/GenBank/DDBJ whole genome shotgun (WGS) entry which is preliminary data.</text>
</comment>
<dbReference type="Proteomes" id="UP000186143">
    <property type="component" value="Unassembled WGS sequence"/>
</dbReference>
<dbReference type="GO" id="GO:0005886">
    <property type="term" value="C:plasma membrane"/>
    <property type="evidence" value="ECO:0007669"/>
    <property type="project" value="UniProtKB-SubCell"/>
</dbReference>
<name>A0A1Q9AJH2_9HYPH</name>
<feature type="transmembrane region" description="Helical" evidence="12">
    <location>
        <begin position="66"/>
        <end position="84"/>
    </location>
</feature>
<evidence type="ECO:0000256" key="1">
    <source>
        <dbReference type="ARBA" id="ARBA00004651"/>
    </source>
</evidence>
<sequence>MSPLVLVALGGALGSVARYLVGLMMVRLIGPNFPWGTLTVNIVGCFAIGAVAATLARMGGNEPLRLFIITGILGGFTTFSAFSLETAALLEAGRMGAAFAYVAASLAASGLAVFSGLALMRAMG</sequence>
<evidence type="ECO:0000256" key="7">
    <source>
        <dbReference type="ARBA" id="ARBA00023065"/>
    </source>
</evidence>
<accession>A0A1Q9AJH2</accession>
<dbReference type="HAMAP" id="MF_00454">
    <property type="entry name" value="FluC"/>
    <property type="match status" value="1"/>
</dbReference>
<feature type="binding site" evidence="12">
    <location>
        <position position="77"/>
    </location>
    <ligand>
        <name>Na(+)</name>
        <dbReference type="ChEBI" id="CHEBI:29101"/>
        <note>structural</note>
    </ligand>
</feature>
<keyword evidence="8 12" id="KW-0472">Membrane</keyword>